<name>A0ABS1NP68_9ACTN</name>
<organism evidence="2 3">
    <name type="scientific">Streptomyces coffeae</name>
    <dbReference type="NCBI Taxonomy" id="621382"/>
    <lineage>
        <taxon>Bacteria</taxon>
        <taxon>Bacillati</taxon>
        <taxon>Actinomycetota</taxon>
        <taxon>Actinomycetes</taxon>
        <taxon>Kitasatosporales</taxon>
        <taxon>Streptomycetaceae</taxon>
        <taxon>Streptomyces</taxon>
    </lineage>
</organism>
<dbReference type="Pfam" id="PF20117">
    <property type="entry name" value="DUF6507"/>
    <property type="match status" value="1"/>
</dbReference>
<comment type="caution">
    <text evidence="2">The sequence shown here is derived from an EMBL/GenBank/DDBJ whole genome shotgun (WGS) entry which is preliminary data.</text>
</comment>
<dbReference type="InterPro" id="IPR045436">
    <property type="entry name" value="DUF6507"/>
</dbReference>
<feature type="region of interest" description="Disordered" evidence="1">
    <location>
        <begin position="55"/>
        <end position="75"/>
    </location>
</feature>
<reference evidence="2 3" key="1">
    <citation type="submission" date="2021-01" db="EMBL/GenBank/DDBJ databases">
        <title>WGS of actinomycetes isolated from Thailand.</title>
        <authorList>
            <person name="Thawai C."/>
        </authorList>
    </citation>
    <scope>NUCLEOTIDE SEQUENCE [LARGE SCALE GENOMIC DNA]</scope>
    <source>
        <strain evidence="2 3">CA1R205</strain>
    </source>
</reference>
<dbReference type="RefSeq" id="WP_201881841.1">
    <property type="nucleotide sequence ID" value="NZ_JAERRF010000034.1"/>
</dbReference>
<dbReference type="Proteomes" id="UP000634229">
    <property type="component" value="Unassembled WGS sequence"/>
</dbReference>
<accession>A0ABS1NP68</accession>
<evidence type="ECO:0000313" key="3">
    <source>
        <dbReference type="Proteomes" id="UP000634229"/>
    </source>
</evidence>
<proteinExistence type="predicted"/>
<gene>
    <name evidence="2" type="ORF">JK363_35765</name>
</gene>
<protein>
    <submittedName>
        <fullName evidence="2">Uncharacterized protein</fullName>
    </submittedName>
</protein>
<keyword evidence="3" id="KW-1185">Reference proteome</keyword>
<evidence type="ECO:0000256" key="1">
    <source>
        <dbReference type="SAM" id="MobiDB-lite"/>
    </source>
</evidence>
<dbReference type="EMBL" id="JAERRF010000034">
    <property type="protein sequence ID" value="MBL1101900.1"/>
    <property type="molecule type" value="Genomic_DNA"/>
</dbReference>
<sequence length="152" mass="15488">MTRWDIDPAGVAFTLSLTKDGAEKMKDAVEALVKDVLSAAGSAGTVVEGTTYTPAPAVGPVADGTSRTGPMGPIGQALGQYLQSRQAPMRFMATRTANAINGAASATNAYAQGQLQQAADCQASAVAAAKVQDAQSRIGKQVQDQTRGDFGG</sequence>
<evidence type="ECO:0000313" key="2">
    <source>
        <dbReference type="EMBL" id="MBL1101900.1"/>
    </source>
</evidence>